<evidence type="ECO:0000313" key="1">
    <source>
        <dbReference type="EMBL" id="CAN0522912.1"/>
    </source>
</evidence>
<gene>
    <name evidence="1" type="ORF">MRATA1EN22A_LOCUS23789</name>
</gene>
<evidence type="ECO:0000313" key="2">
    <source>
        <dbReference type="Proteomes" id="UP001162501"/>
    </source>
</evidence>
<sequence length="78" mass="8043">MAACCHERPCPDLTFMLPRAGVTDPSVCVHLSACGSCQHLAAGNGGLGKNELAGPVCFDASKRRSLKNAAMPEQASEG</sequence>
<organism evidence="1 2">
    <name type="scientific">Rangifer tarandus platyrhynchus</name>
    <name type="common">Svalbard reindeer</name>
    <dbReference type="NCBI Taxonomy" id="3082113"/>
    <lineage>
        <taxon>Eukaryota</taxon>
        <taxon>Metazoa</taxon>
        <taxon>Chordata</taxon>
        <taxon>Craniata</taxon>
        <taxon>Vertebrata</taxon>
        <taxon>Euteleostomi</taxon>
        <taxon>Mammalia</taxon>
        <taxon>Eutheria</taxon>
        <taxon>Laurasiatheria</taxon>
        <taxon>Artiodactyla</taxon>
        <taxon>Ruminantia</taxon>
        <taxon>Pecora</taxon>
        <taxon>Cervidae</taxon>
        <taxon>Odocoileinae</taxon>
        <taxon>Rangifer</taxon>
    </lineage>
</organism>
<dbReference type="EMBL" id="OX596089">
    <property type="protein sequence ID" value="CAN0522912.1"/>
    <property type="molecule type" value="Genomic_DNA"/>
</dbReference>
<reference evidence="1" key="1">
    <citation type="submission" date="2023-05" db="EMBL/GenBank/DDBJ databases">
        <authorList>
            <consortium name="ELIXIR-Norway"/>
        </authorList>
    </citation>
    <scope>NUCLEOTIDE SEQUENCE</scope>
</reference>
<accession>A0AC59ZVZ8</accession>
<protein>
    <submittedName>
        <fullName evidence="1">Uncharacterized protein</fullName>
    </submittedName>
</protein>
<reference evidence="1" key="2">
    <citation type="submission" date="2025-03" db="EMBL/GenBank/DDBJ databases">
        <authorList>
            <consortium name="ELIXIR-Norway"/>
            <consortium name="Elixir Norway"/>
        </authorList>
    </citation>
    <scope>NUCLEOTIDE SEQUENCE</scope>
</reference>
<name>A0AC59ZVZ8_RANTA</name>
<dbReference type="Proteomes" id="UP001162501">
    <property type="component" value="Chromosome 5"/>
</dbReference>
<proteinExistence type="predicted"/>